<dbReference type="PROSITE" id="PS51071">
    <property type="entry name" value="HTH_RPIR"/>
    <property type="match status" value="1"/>
</dbReference>
<evidence type="ECO:0000256" key="1">
    <source>
        <dbReference type="ARBA" id="ARBA00023015"/>
    </source>
</evidence>
<sequence>MILEQLQNAKNFSESEQTIIRYLLNAPETILDFSIKDLAKVSYTSPSTVIRLVNKLNNKKGFSHFKATFFNEINSLAAHATPATAININETNYSIINKVANLEIETIEKTRLSINYTTIANVSKLLNSSTQIEFFGFDDNLHLVKTYLYRMMALGKQVSIHDSANAQYYQAIQSSSKAVAIIMSRTGENRRLVEIGTHLKERHTPIIMLTPSHDSTLGQLATEWIEIQSDVHRESIGNIVYDTCCQYILNVLCGILYSNNYENNKSILQTYKKNVKHMLLK</sequence>
<dbReference type="RefSeq" id="WP_091831794.1">
    <property type="nucleotide sequence ID" value="NZ_FNZK01000011.1"/>
</dbReference>
<keyword evidence="3" id="KW-0804">Transcription</keyword>
<dbReference type="SUPFAM" id="SSF46689">
    <property type="entry name" value="Homeodomain-like"/>
    <property type="match status" value="1"/>
</dbReference>
<dbReference type="InterPro" id="IPR035472">
    <property type="entry name" value="RpiR-like_SIS"/>
</dbReference>
<organism evidence="5 6">
    <name type="scientific">Propionispira arboris</name>
    <dbReference type="NCBI Taxonomy" id="84035"/>
    <lineage>
        <taxon>Bacteria</taxon>
        <taxon>Bacillati</taxon>
        <taxon>Bacillota</taxon>
        <taxon>Negativicutes</taxon>
        <taxon>Selenomonadales</taxon>
        <taxon>Selenomonadaceae</taxon>
        <taxon>Propionispira</taxon>
    </lineage>
</organism>
<dbReference type="Gene3D" id="3.40.50.10490">
    <property type="entry name" value="Glucose-6-phosphate isomerase like protein, domain 1"/>
    <property type="match status" value="1"/>
</dbReference>
<evidence type="ECO:0000256" key="2">
    <source>
        <dbReference type="ARBA" id="ARBA00023125"/>
    </source>
</evidence>
<dbReference type="CDD" id="cd05013">
    <property type="entry name" value="SIS_RpiR"/>
    <property type="match status" value="1"/>
</dbReference>
<dbReference type="InterPro" id="IPR001347">
    <property type="entry name" value="SIS_dom"/>
</dbReference>
<dbReference type="Proteomes" id="UP000199662">
    <property type="component" value="Unassembled WGS sequence"/>
</dbReference>
<dbReference type="Gene3D" id="1.10.10.10">
    <property type="entry name" value="Winged helix-like DNA-binding domain superfamily/Winged helix DNA-binding domain"/>
    <property type="match status" value="1"/>
</dbReference>
<evidence type="ECO:0000259" key="4">
    <source>
        <dbReference type="PROSITE" id="PS51071"/>
    </source>
</evidence>
<accession>A0A1H7A2H0</accession>
<dbReference type="GO" id="GO:0003700">
    <property type="term" value="F:DNA-binding transcription factor activity"/>
    <property type="evidence" value="ECO:0007669"/>
    <property type="project" value="InterPro"/>
</dbReference>
<dbReference type="GO" id="GO:0003677">
    <property type="term" value="F:DNA binding"/>
    <property type="evidence" value="ECO:0007669"/>
    <property type="project" value="UniProtKB-KW"/>
</dbReference>
<dbReference type="InterPro" id="IPR000281">
    <property type="entry name" value="HTH_RpiR"/>
</dbReference>
<dbReference type="InterPro" id="IPR047640">
    <property type="entry name" value="RpiR-like"/>
</dbReference>
<name>A0A1H7A2H0_9FIRM</name>
<proteinExistence type="predicted"/>
<dbReference type="PANTHER" id="PTHR30514:SF10">
    <property type="entry name" value="MURR_RPIR FAMILY TRANSCRIPTIONAL REGULATOR"/>
    <property type="match status" value="1"/>
</dbReference>
<reference evidence="5 6" key="1">
    <citation type="submission" date="2016-10" db="EMBL/GenBank/DDBJ databases">
        <authorList>
            <person name="de Groot N.N."/>
        </authorList>
    </citation>
    <scope>NUCLEOTIDE SEQUENCE [LARGE SCALE GENOMIC DNA]</scope>
    <source>
        <strain evidence="5 6">DSM 2179</strain>
    </source>
</reference>
<dbReference type="InterPro" id="IPR046348">
    <property type="entry name" value="SIS_dom_sf"/>
</dbReference>
<evidence type="ECO:0000256" key="3">
    <source>
        <dbReference type="ARBA" id="ARBA00023163"/>
    </source>
</evidence>
<dbReference type="GO" id="GO:1901135">
    <property type="term" value="P:carbohydrate derivative metabolic process"/>
    <property type="evidence" value="ECO:0007669"/>
    <property type="project" value="InterPro"/>
</dbReference>
<dbReference type="STRING" id="84035.SAMN05660742_11113"/>
<dbReference type="InterPro" id="IPR009057">
    <property type="entry name" value="Homeodomain-like_sf"/>
</dbReference>
<dbReference type="Pfam" id="PF01380">
    <property type="entry name" value="SIS"/>
    <property type="match status" value="1"/>
</dbReference>
<keyword evidence="6" id="KW-1185">Reference proteome</keyword>
<feature type="domain" description="HTH rpiR-type" evidence="4">
    <location>
        <begin position="1"/>
        <end position="76"/>
    </location>
</feature>
<dbReference type="EMBL" id="FNZK01000011">
    <property type="protein sequence ID" value="SEJ58624.1"/>
    <property type="molecule type" value="Genomic_DNA"/>
</dbReference>
<evidence type="ECO:0000313" key="5">
    <source>
        <dbReference type="EMBL" id="SEJ58624.1"/>
    </source>
</evidence>
<gene>
    <name evidence="5" type="ORF">SAMN05660742_11113</name>
</gene>
<dbReference type="PANTHER" id="PTHR30514">
    <property type="entry name" value="GLUCOKINASE"/>
    <property type="match status" value="1"/>
</dbReference>
<dbReference type="SUPFAM" id="SSF53697">
    <property type="entry name" value="SIS domain"/>
    <property type="match status" value="1"/>
</dbReference>
<dbReference type="GO" id="GO:0097367">
    <property type="term" value="F:carbohydrate derivative binding"/>
    <property type="evidence" value="ECO:0007669"/>
    <property type="project" value="InterPro"/>
</dbReference>
<dbReference type="InterPro" id="IPR036388">
    <property type="entry name" value="WH-like_DNA-bd_sf"/>
</dbReference>
<dbReference type="AlphaFoldDB" id="A0A1H7A2H0"/>
<protein>
    <submittedName>
        <fullName evidence="5">Transcriptional regulator, RpiR family</fullName>
    </submittedName>
</protein>
<dbReference type="Pfam" id="PF01418">
    <property type="entry name" value="HTH_6"/>
    <property type="match status" value="1"/>
</dbReference>
<keyword evidence="2" id="KW-0238">DNA-binding</keyword>
<evidence type="ECO:0000313" key="6">
    <source>
        <dbReference type="Proteomes" id="UP000199662"/>
    </source>
</evidence>
<keyword evidence="1" id="KW-0805">Transcription regulation</keyword>